<organism evidence="1 2">
    <name type="scientific">Dermatophagoides farinae</name>
    <name type="common">American house dust mite</name>
    <dbReference type="NCBI Taxonomy" id="6954"/>
    <lineage>
        <taxon>Eukaryota</taxon>
        <taxon>Metazoa</taxon>
        <taxon>Ecdysozoa</taxon>
        <taxon>Arthropoda</taxon>
        <taxon>Chelicerata</taxon>
        <taxon>Arachnida</taxon>
        <taxon>Acari</taxon>
        <taxon>Acariformes</taxon>
        <taxon>Sarcoptiformes</taxon>
        <taxon>Astigmata</taxon>
        <taxon>Psoroptidia</taxon>
        <taxon>Analgoidea</taxon>
        <taxon>Pyroglyphidae</taxon>
        <taxon>Dermatophagoidinae</taxon>
        <taxon>Dermatophagoides</taxon>
    </lineage>
</organism>
<name>A0A922L5R8_DERFA</name>
<comment type="caution">
    <text evidence="1">The sequence shown here is derived from an EMBL/GenBank/DDBJ whole genome shotgun (WGS) entry which is preliminary data.</text>
</comment>
<proteinExistence type="predicted"/>
<protein>
    <submittedName>
        <fullName evidence="1">Uncharacterized protein</fullName>
    </submittedName>
</protein>
<sequence>MCYHTEIFGSKEIFFFAAMMKKAKTKKKAEPNLFFFYIVLPILYNEMWKKRKEIVGCPCLACSIVVDSRLILMRNG</sequence>
<reference evidence="1" key="1">
    <citation type="submission" date="2013-05" db="EMBL/GenBank/DDBJ databases">
        <authorList>
            <person name="Yim A.K.Y."/>
            <person name="Chan T.F."/>
            <person name="Ji K.M."/>
            <person name="Liu X.Y."/>
            <person name="Zhou J.W."/>
            <person name="Li R.Q."/>
            <person name="Yang K.Y."/>
            <person name="Li J."/>
            <person name="Li M."/>
            <person name="Law P.T.W."/>
            <person name="Wu Y.L."/>
            <person name="Cai Z.L."/>
            <person name="Qin H."/>
            <person name="Bao Y."/>
            <person name="Leung R.K.K."/>
            <person name="Ng P.K.S."/>
            <person name="Zou J."/>
            <person name="Zhong X.J."/>
            <person name="Ran P.X."/>
            <person name="Zhong N.S."/>
            <person name="Liu Z.G."/>
            <person name="Tsui S.K.W."/>
        </authorList>
    </citation>
    <scope>NUCLEOTIDE SEQUENCE</scope>
    <source>
        <strain evidence="1">Derf</strain>
        <tissue evidence="1">Whole organism</tissue>
    </source>
</reference>
<dbReference type="AlphaFoldDB" id="A0A922L5R8"/>
<evidence type="ECO:0000313" key="1">
    <source>
        <dbReference type="EMBL" id="KAH9521321.1"/>
    </source>
</evidence>
<dbReference type="EMBL" id="ASGP02000002">
    <property type="protein sequence ID" value="KAH9521321.1"/>
    <property type="molecule type" value="Genomic_DNA"/>
</dbReference>
<gene>
    <name evidence="1" type="ORF">DERF_004989</name>
</gene>
<reference evidence="1" key="2">
    <citation type="journal article" date="2022" name="Res Sq">
        <title>Comparative Genomics Reveals Insights into the Divergent Evolution of Astigmatic Mites and Household Pest Adaptations.</title>
        <authorList>
            <person name="Xiong Q."/>
            <person name="Wan A.T.-Y."/>
            <person name="Liu X.-Y."/>
            <person name="Fung C.S.-H."/>
            <person name="Xiao X."/>
            <person name="Malainual N."/>
            <person name="Hou J."/>
            <person name="Wang L."/>
            <person name="Wang M."/>
            <person name="Yang K."/>
            <person name="Cui Y."/>
            <person name="Leung E."/>
            <person name="Nong W."/>
            <person name="Shin S.-K."/>
            <person name="Au S."/>
            <person name="Jeong K.Y."/>
            <person name="Chew F.T."/>
            <person name="Hui J."/>
            <person name="Leung T.F."/>
            <person name="Tungtrongchitr A."/>
            <person name="Zhong N."/>
            <person name="Liu Z."/>
            <person name="Tsui S."/>
        </authorList>
    </citation>
    <scope>NUCLEOTIDE SEQUENCE</scope>
    <source>
        <strain evidence="1">Derf</strain>
        <tissue evidence="1">Whole organism</tissue>
    </source>
</reference>
<accession>A0A922L5R8</accession>
<keyword evidence="2" id="KW-1185">Reference proteome</keyword>
<dbReference type="Proteomes" id="UP000790347">
    <property type="component" value="Unassembled WGS sequence"/>
</dbReference>
<evidence type="ECO:0000313" key="2">
    <source>
        <dbReference type="Proteomes" id="UP000790347"/>
    </source>
</evidence>